<dbReference type="OrthoDB" id="9799841at2"/>
<dbReference type="PANTHER" id="PTHR35530:SF1">
    <property type="entry name" value="2-HYDROXYMUCONATE TAUTOMERASE"/>
    <property type="match status" value="1"/>
</dbReference>
<evidence type="ECO:0000313" key="7">
    <source>
        <dbReference type="Proteomes" id="UP000325797"/>
    </source>
</evidence>
<organism evidence="6 7">
    <name type="scientific">Hypericibacter adhaerens</name>
    <dbReference type="NCBI Taxonomy" id="2602016"/>
    <lineage>
        <taxon>Bacteria</taxon>
        <taxon>Pseudomonadati</taxon>
        <taxon>Pseudomonadota</taxon>
        <taxon>Alphaproteobacteria</taxon>
        <taxon>Rhodospirillales</taxon>
        <taxon>Dongiaceae</taxon>
        <taxon>Hypericibacter</taxon>
    </lineage>
</organism>
<dbReference type="AlphaFoldDB" id="A0A5J6MXD3"/>
<dbReference type="SUPFAM" id="SSF55331">
    <property type="entry name" value="Tautomerase/MIF"/>
    <property type="match status" value="1"/>
</dbReference>
<dbReference type="InterPro" id="IPR014347">
    <property type="entry name" value="Tautomerase/MIF_sf"/>
</dbReference>
<dbReference type="KEGG" id="hadh:FRZ61_16960"/>
<dbReference type="CDD" id="cd00491">
    <property type="entry name" value="4Oxalocrotonate_Tautomerase"/>
    <property type="match status" value="1"/>
</dbReference>
<evidence type="ECO:0000256" key="4">
    <source>
        <dbReference type="RuleBase" id="RU362032"/>
    </source>
</evidence>
<dbReference type="PANTHER" id="PTHR35530">
    <property type="entry name" value="TAUTOMERASE-RELATED"/>
    <property type="match status" value="1"/>
</dbReference>
<accession>A0A5J6MXD3</accession>
<evidence type="ECO:0000256" key="3">
    <source>
        <dbReference type="PIRSR" id="PIRSR618191-1"/>
    </source>
</evidence>
<comment type="similarity">
    <text evidence="1 4">Belongs to the 4-oxalocrotonate tautomerase family.</text>
</comment>
<evidence type="ECO:0000259" key="5">
    <source>
        <dbReference type="Pfam" id="PF01361"/>
    </source>
</evidence>
<evidence type="ECO:0000256" key="2">
    <source>
        <dbReference type="ARBA" id="ARBA00023235"/>
    </source>
</evidence>
<dbReference type="EMBL" id="CP042582">
    <property type="protein sequence ID" value="QEX21767.1"/>
    <property type="molecule type" value="Genomic_DNA"/>
</dbReference>
<gene>
    <name evidence="6" type="ORF">FRZ61_16960</name>
</gene>
<keyword evidence="7" id="KW-1185">Reference proteome</keyword>
<dbReference type="InterPro" id="IPR018191">
    <property type="entry name" value="4-OT"/>
</dbReference>
<dbReference type="Gene3D" id="3.30.429.10">
    <property type="entry name" value="Macrophage Migration Inhibitory Factor"/>
    <property type="match status" value="1"/>
</dbReference>
<proteinExistence type="inferred from homology"/>
<sequence length="61" mass="6805">MPVVQVHLKAGRTTEQKRRLVEKITDSLVEIAGANRERVHVIIDEVPADSWGRAGKLLSDD</sequence>
<evidence type="ECO:0000313" key="6">
    <source>
        <dbReference type="EMBL" id="QEX21767.1"/>
    </source>
</evidence>
<dbReference type="GO" id="GO:0016853">
    <property type="term" value="F:isomerase activity"/>
    <property type="evidence" value="ECO:0007669"/>
    <property type="project" value="UniProtKB-UniRule"/>
</dbReference>
<dbReference type="Pfam" id="PF01361">
    <property type="entry name" value="Tautomerase"/>
    <property type="match status" value="1"/>
</dbReference>
<keyword evidence="2 4" id="KW-0413">Isomerase</keyword>
<dbReference type="InterPro" id="IPR004370">
    <property type="entry name" value="4-OT-like_dom"/>
</dbReference>
<name>A0A5J6MXD3_9PROT</name>
<dbReference type="NCBIfam" id="NF002571">
    <property type="entry name" value="PRK02220.1"/>
    <property type="match status" value="1"/>
</dbReference>
<dbReference type="Proteomes" id="UP000325797">
    <property type="component" value="Chromosome"/>
</dbReference>
<dbReference type="EC" id="5.3.2.-" evidence="4"/>
<dbReference type="NCBIfam" id="TIGR00013">
    <property type="entry name" value="taut"/>
    <property type="match status" value="1"/>
</dbReference>
<feature type="domain" description="4-oxalocrotonate tautomerase-like" evidence="5">
    <location>
        <begin position="2"/>
        <end position="60"/>
    </location>
</feature>
<dbReference type="RefSeq" id="WP_151116553.1">
    <property type="nucleotide sequence ID" value="NZ_CP042582.1"/>
</dbReference>
<protein>
    <recommendedName>
        <fullName evidence="4">Tautomerase</fullName>
        <ecNumber evidence="4">5.3.2.-</ecNumber>
    </recommendedName>
</protein>
<reference evidence="6 7" key="1">
    <citation type="submission" date="2019-08" db="EMBL/GenBank/DDBJ databases">
        <title>Hyperibacter terrae gen. nov., sp. nov. and Hyperibacter viscosus sp. nov., two new members in the family Rhodospirillaceae isolated from the rhizosphere of Hypericum perforatum.</title>
        <authorList>
            <person name="Noviana Z."/>
        </authorList>
    </citation>
    <scope>NUCLEOTIDE SEQUENCE [LARGE SCALE GENOMIC DNA]</scope>
    <source>
        <strain evidence="6 7">R5959</strain>
    </source>
</reference>
<evidence type="ECO:0000256" key="1">
    <source>
        <dbReference type="ARBA" id="ARBA00006723"/>
    </source>
</evidence>
<feature type="active site" description="Proton acceptor; via imino nitrogen" evidence="3">
    <location>
        <position position="2"/>
    </location>
</feature>